<evidence type="ECO:0000259" key="1">
    <source>
        <dbReference type="Pfam" id="PF10536"/>
    </source>
</evidence>
<dbReference type="OrthoDB" id="1572276at2759"/>
<name>A0A8T1Z9C2_ARASU</name>
<evidence type="ECO:0000313" key="2">
    <source>
        <dbReference type="EMBL" id="KAG7555710.1"/>
    </source>
</evidence>
<dbReference type="GO" id="GO:0008483">
    <property type="term" value="F:transaminase activity"/>
    <property type="evidence" value="ECO:0007669"/>
    <property type="project" value="UniProtKB-KW"/>
</dbReference>
<dbReference type="GO" id="GO:0010073">
    <property type="term" value="P:meristem maintenance"/>
    <property type="evidence" value="ECO:0007669"/>
    <property type="project" value="InterPro"/>
</dbReference>
<dbReference type="Proteomes" id="UP000694251">
    <property type="component" value="Chromosome 11"/>
</dbReference>
<evidence type="ECO:0000313" key="3">
    <source>
        <dbReference type="Proteomes" id="UP000694251"/>
    </source>
</evidence>
<dbReference type="PANTHER" id="PTHR46033:SF67">
    <property type="entry name" value="AMINOTRANSFERASE-LIKE, PLANT MOBILE DOMAIN FAMILY PROTEIN"/>
    <property type="match status" value="1"/>
</dbReference>
<reference evidence="2 3" key="1">
    <citation type="submission" date="2020-12" db="EMBL/GenBank/DDBJ databases">
        <title>Concerted genomic and epigenomic changes stabilize Arabidopsis allopolyploids.</title>
        <authorList>
            <person name="Chen Z."/>
        </authorList>
    </citation>
    <scope>NUCLEOTIDE SEQUENCE [LARGE SCALE GENOMIC DNA]</scope>
    <source>
        <strain evidence="2">As9502</strain>
        <tissue evidence="2">Leaf</tissue>
    </source>
</reference>
<dbReference type="AlphaFoldDB" id="A0A8T1Z9C2"/>
<proteinExistence type="predicted"/>
<dbReference type="PANTHER" id="PTHR46033">
    <property type="entry name" value="PROTEIN MAIN-LIKE 2"/>
    <property type="match status" value="1"/>
</dbReference>
<feature type="domain" description="Aminotransferase-like plant mobile" evidence="1">
    <location>
        <begin position="100"/>
        <end position="448"/>
    </location>
</feature>
<dbReference type="Pfam" id="PF10536">
    <property type="entry name" value="PMD"/>
    <property type="match status" value="1"/>
</dbReference>
<dbReference type="EMBL" id="JAEFBJ010000011">
    <property type="protein sequence ID" value="KAG7555710.1"/>
    <property type="molecule type" value="Genomic_DNA"/>
</dbReference>
<keyword evidence="3" id="KW-1185">Reference proteome</keyword>
<keyword evidence="2" id="KW-0808">Transferase</keyword>
<accession>A0A8T1Z9C2</accession>
<keyword evidence="2" id="KW-0032">Aminotransferase</keyword>
<dbReference type="InterPro" id="IPR044824">
    <property type="entry name" value="MAIN-like"/>
</dbReference>
<organism evidence="2 3">
    <name type="scientific">Arabidopsis suecica</name>
    <name type="common">Swedish thale-cress</name>
    <name type="synonym">Cardaminopsis suecica</name>
    <dbReference type="NCBI Taxonomy" id="45249"/>
    <lineage>
        <taxon>Eukaryota</taxon>
        <taxon>Viridiplantae</taxon>
        <taxon>Streptophyta</taxon>
        <taxon>Embryophyta</taxon>
        <taxon>Tracheophyta</taxon>
        <taxon>Spermatophyta</taxon>
        <taxon>Magnoliopsida</taxon>
        <taxon>eudicotyledons</taxon>
        <taxon>Gunneridae</taxon>
        <taxon>Pentapetalae</taxon>
        <taxon>rosids</taxon>
        <taxon>malvids</taxon>
        <taxon>Brassicales</taxon>
        <taxon>Brassicaceae</taxon>
        <taxon>Camelineae</taxon>
        <taxon>Arabidopsis</taxon>
    </lineage>
</organism>
<comment type="caution">
    <text evidence="2">The sequence shown here is derived from an EMBL/GenBank/DDBJ whole genome shotgun (WGS) entry which is preliminary data.</text>
</comment>
<protein>
    <submittedName>
        <fullName evidence="2">Aminotransferase-like plant mobile domain</fullName>
    </submittedName>
</protein>
<gene>
    <name evidence="2" type="ORF">ISN44_As11g018220</name>
</gene>
<dbReference type="InterPro" id="IPR019557">
    <property type="entry name" value="AminoTfrase-like_pln_mobile"/>
</dbReference>
<sequence>MKNALPSPLTEEREEVMVSQKGHCLRKANFLKPFSTSIDGSVTELPRRDDQRRLSDSFSSQLNRLSSRDSFSGFWVPDRHFIYWLGKMEALYEPIWQKAGIFEAIMASTYKITKNPTLILSVAEKWCSDTKSFVFPWGEATITLEDVMVLLGFSVLGSPVFAPLESSEMRDSAYKLEKIRVKNIGYDDWRVSQRSWTSSFMGRGGQMEHEAFLVLWLSLFVFPVSTRHSISRQVIPMAVRLARGERIALAPAVLAFLYKDLGQICDFARGTYAGKVNSKSLVKLVQVWTWERFRNIRPEVREIPQGEPRIARWSNLQQRSKNVRWSFDDFDWRPYTKPLRNWNPLRFYLEEAMWVTVDENLEDEFVSFARCVRSSQLVGIGFVEDYYPNRVAMQFGLAQDLPGLITLQKNFTEKESWDDYSKSLDGLMLYMPSRLDRGSVTARYQDWWLKSVSDSLRSEEMQEESTEAFNASNTFDVVDDDDIDVSPKVLPLSQVVQKLEEGFPAKCRRSRMRRLPKRYNISEPVHMTRAHEDDNESSMDEEDDYMTVSQLIRSRKKFSDVENTGGDASESLRKRSRRYMVVDSDDDSGPCQKHASIEVERRSVEDDGTSKKTEIKRQICDDVNGSNAERKAMIDDAIKEAESWLHEDREMKKKCIEKFCSKAKKEEDVDKRLRERKLAIEKIAFELETRIIKMEKSLAETRKWKTRGNQTKHRFQLS</sequence>